<accession>A0A4S8M913</accession>
<organism evidence="1 2">
    <name type="scientific">Dendrothele bispora (strain CBS 962.96)</name>
    <dbReference type="NCBI Taxonomy" id="1314807"/>
    <lineage>
        <taxon>Eukaryota</taxon>
        <taxon>Fungi</taxon>
        <taxon>Dikarya</taxon>
        <taxon>Basidiomycota</taxon>
        <taxon>Agaricomycotina</taxon>
        <taxon>Agaricomycetes</taxon>
        <taxon>Agaricomycetidae</taxon>
        <taxon>Agaricales</taxon>
        <taxon>Agaricales incertae sedis</taxon>
        <taxon>Dendrothele</taxon>
    </lineage>
</organism>
<reference evidence="1 2" key="1">
    <citation type="journal article" date="2019" name="Nat. Ecol. Evol.">
        <title>Megaphylogeny resolves global patterns of mushroom evolution.</title>
        <authorList>
            <person name="Varga T."/>
            <person name="Krizsan K."/>
            <person name="Foldi C."/>
            <person name="Dima B."/>
            <person name="Sanchez-Garcia M."/>
            <person name="Sanchez-Ramirez S."/>
            <person name="Szollosi G.J."/>
            <person name="Szarkandi J.G."/>
            <person name="Papp V."/>
            <person name="Albert L."/>
            <person name="Andreopoulos W."/>
            <person name="Angelini C."/>
            <person name="Antonin V."/>
            <person name="Barry K.W."/>
            <person name="Bougher N.L."/>
            <person name="Buchanan P."/>
            <person name="Buyck B."/>
            <person name="Bense V."/>
            <person name="Catcheside P."/>
            <person name="Chovatia M."/>
            <person name="Cooper J."/>
            <person name="Damon W."/>
            <person name="Desjardin D."/>
            <person name="Finy P."/>
            <person name="Geml J."/>
            <person name="Haridas S."/>
            <person name="Hughes K."/>
            <person name="Justo A."/>
            <person name="Karasinski D."/>
            <person name="Kautmanova I."/>
            <person name="Kiss B."/>
            <person name="Kocsube S."/>
            <person name="Kotiranta H."/>
            <person name="LaButti K.M."/>
            <person name="Lechner B.E."/>
            <person name="Liimatainen K."/>
            <person name="Lipzen A."/>
            <person name="Lukacs Z."/>
            <person name="Mihaltcheva S."/>
            <person name="Morgado L.N."/>
            <person name="Niskanen T."/>
            <person name="Noordeloos M.E."/>
            <person name="Ohm R.A."/>
            <person name="Ortiz-Santana B."/>
            <person name="Ovrebo C."/>
            <person name="Racz N."/>
            <person name="Riley R."/>
            <person name="Savchenko A."/>
            <person name="Shiryaev A."/>
            <person name="Soop K."/>
            <person name="Spirin V."/>
            <person name="Szebenyi C."/>
            <person name="Tomsovsky M."/>
            <person name="Tulloss R.E."/>
            <person name="Uehling J."/>
            <person name="Grigoriev I.V."/>
            <person name="Vagvolgyi C."/>
            <person name="Papp T."/>
            <person name="Martin F.M."/>
            <person name="Miettinen O."/>
            <person name="Hibbett D.S."/>
            <person name="Nagy L.G."/>
        </authorList>
    </citation>
    <scope>NUCLEOTIDE SEQUENCE [LARGE SCALE GENOMIC DNA]</scope>
    <source>
        <strain evidence="1 2">CBS 962.96</strain>
    </source>
</reference>
<proteinExistence type="predicted"/>
<sequence>MNGQVIKSTGYDVQQMFSLNRGDEYISSTLTSEKGTLFWAVLSKQTDTIIMEV</sequence>
<evidence type="ECO:0000313" key="1">
    <source>
        <dbReference type="EMBL" id="THU98877.1"/>
    </source>
</evidence>
<name>A0A4S8M913_DENBC</name>
<dbReference type="OrthoDB" id="3054728at2759"/>
<protein>
    <submittedName>
        <fullName evidence="1">Uncharacterized protein</fullName>
    </submittedName>
</protein>
<dbReference type="EMBL" id="ML179128">
    <property type="protein sequence ID" value="THU98877.1"/>
    <property type="molecule type" value="Genomic_DNA"/>
</dbReference>
<gene>
    <name evidence="1" type="ORF">K435DRAFT_856223</name>
</gene>
<dbReference type="AlphaFoldDB" id="A0A4S8M913"/>
<evidence type="ECO:0000313" key="2">
    <source>
        <dbReference type="Proteomes" id="UP000297245"/>
    </source>
</evidence>
<dbReference type="Proteomes" id="UP000297245">
    <property type="component" value="Unassembled WGS sequence"/>
</dbReference>
<keyword evidence="2" id="KW-1185">Reference proteome</keyword>